<gene>
    <name evidence="1" type="ORF">H9X54_007520</name>
</gene>
<organism evidence="1 2">
    <name type="scientific">Flavobacterium macrobrachii</name>
    <dbReference type="NCBI Taxonomy" id="591204"/>
    <lineage>
        <taxon>Bacteria</taxon>
        <taxon>Pseudomonadati</taxon>
        <taxon>Bacteroidota</taxon>
        <taxon>Flavobacteriia</taxon>
        <taxon>Flavobacteriales</taxon>
        <taxon>Flavobacteriaceae</taxon>
        <taxon>Flavobacterium</taxon>
    </lineage>
</organism>
<evidence type="ECO:0000313" key="2">
    <source>
        <dbReference type="Proteomes" id="UP000759529"/>
    </source>
</evidence>
<proteinExistence type="predicted"/>
<evidence type="ECO:0000313" key="1">
    <source>
        <dbReference type="EMBL" id="MBM6499147.1"/>
    </source>
</evidence>
<dbReference type="RefSeq" id="WP_187657805.1">
    <property type="nucleotide sequence ID" value="NZ_JACSOD020000469.1"/>
</dbReference>
<dbReference type="EMBL" id="JACSOD020000469">
    <property type="protein sequence ID" value="MBM6499147.1"/>
    <property type="molecule type" value="Genomic_DNA"/>
</dbReference>
<accession>A0ABS2CW14</accession>
<protein>
    <submittedName>
        <fullName evidence="1">Uncharacterized protein</fullName>
    </submittedName>
</protein>
<reference evidence="1 2" key="1">
    <citation type="submission" date="2021-02" db="EMBL/GenBank/DDBJ databases">
        <authorList>
            <person name="Jung H.S."/>
            <person name="Chun B.H."/>
            <person name="Jeon C.O."/>
        </authorList>
    </citation>
    <scope>NUCLEOTIDE SEQUENCE [LARGE SCALE GENOMIC DNA]</scope>
    <source>
        <strain evidence="1 2">LMG 25203</strain>
    </source>
</reference>
<sequence>MKAKSKVSEYKKKVEPENSIAIERLERLFEIIKKSNSWKSKYEYFQLAIDVNENSIIVSET</sequence>
<comment type="caution">
    <text evidence="1">The sequence shown here is derived from an EMBL/GenBank/DDBJ whole genome shotgun (WGS) entry which is preliminary data.</text>
</comment>
<dbReference type="Proteomes" id="UP000759529">
    <property type="component" value="Unassembled WGS sequence"/>
</dbReference>
<keyword evidence="2" id="KW-1185">Reference proteome</keyword>
<name>A0ABS2CW14_9FLAO</name>